<dbReference type="PANTHER" id="PTHR43449">
    <property type="entry name" value="NUCLEOTIDYLTRANSFERASE"/>
    <property type="match status" value="1"/>
</dbReference>
<comment type="caution">
    <text evidence="2">The sequence shown here is derived from an EMBL/GenBank/DDBJ whole genome shotgun (WGS) entry which is preliminary data.</text>
</comment>
<name>A0A1F5DZ84_9BACT</name>
<dbReference type="GO" id="GO:0016779">
    <property type="term" value="F:nucleotidyltransferase activity"/>
    <property type="evidence" value="ECO:0007669"/>
    <property type="project" value="InterPro"/>
</dbReference>
<dbReference type="SUPFAM" id="SSF81301">
    <property type="entry name" value="Nucleotidyltransferase"/>
    <property type="match status" value="1"/>
</dbReference>
<organism evidence="2 3">
    <name type="scientific">Candidatus Beckwithbacteria bacterium RIFCSPLOWO2_02_FULL_47_23</name>
    <dbReference type="NCBI Taxonomy" id="1797463"/>
    <lineage>
        <taxon>Bacteria</taxon>
        <taxon>Candidatus Beckwithiibacteriota</taxon>
    </lineage>
</organism>
<dbReference type="Pfam" id="PF01909">
    <property type="entry name" value="NTP_transf_2"/>
    <property type="match status" value="1"/>
</dbReference>
<evidence type="ECO:0000313" key="3">
    <source>
        <dbReference type="Proteomes" id="UP000176364"/>
    </source>
</evidence>
<dbReference type="InterPro" id="IPR043519">
    <property type="entry name" value="NT_sf"/>
</dbReference>
<dbReference type="AlphaFoldDB" id="A0A1F5DZ84"/>
<evidence type="ECO:0000313" key="2">
    <source>
        <dbReference type="EMBL" id="OGD60459.1"/>
    </source>
</evidence>
<dbReference type="CDD" id="cd05403">
    <property type="entry name" value="NT_KNTase_like"/>
    <property type="match status" value="1"/>
</dbReference>
<dbReference type="Proteomes" id="UP000176364">
    <property type="component" value="Unassembled WGS sequence"/>
</dbReference>
<dbReference type="PANTHER" id="PTHR43449:SF1">
    <property type="entry name" value="POLYMERASE BETA NUCLEOTIDYLTRANSFERASE DOMAIN-CONTAINING PROTEIN"/>
    <property type="match status" value="1"/>
</dbReference>
<proteinExistence type="predicted"/>
<evidence type="ECO:0000259" key="1">
    <source>
        <dbReference type="Pfam" id="PF01909"/>
    </source>
</evidence>
<feature type="domain" description="Polymerase nucleotidyl transferase" evidence="1">
    <location>
        <begin position="8"/>
        <end position="89"/>
    </location>
</feature>
<reference evidence="2 3" key="1">
    <citation type="journal article" date="2016" name="Nat. Commun.">
        <title>Thousands of microbial genomes shed light on interconnected biogeochemical processes in an aquifer system.</title>
        <authorList>
            <person name="Anantharaman K."/>
            <person name="Brown C.T."/>
            <person name="Hug L.A."/>
            <person name="Sharon I."/>
            <person name="Castelle C.J."/>
            <person name="Probst A.J."/>
            <person name="Thomas B.C."/>
            <person name="Singh A."/>
            <person name="Wilkins M.J."/>
            <person name="Karaoz U."/>
            <person name="Brodie E.L."/>
            <person name="Williams K.H."/>
            <person name="Hubbard S.S."/>
            <person name="Banfield J.F."/>
        </authorList>
    </citation>
    <scope>NUCLEOTIDE SEQUENCE [LARGE SCALE GENOMIC DNA]</scope>
</reference>
<accession>A0A1F5DZ84</accession>
<dbReference type="Gene3D" id="3.30.460.10">
    <property type="entry name" value="Beta Polymerase, domain 2"/>
    <property type="match status" value="1"/>
</dbReference>
<protein>
    <recommendedName>
        <fullName evidence="1">Polymerase nucleotidyl transferase domain-containing protein</fullName>
    </recommendedName>
</protein>
<gene>
    <name evidence="2" type="ORF">A3I57_01170</name>
</gene>
<dbReference type="EMBL" id="MEZQ01000027">
    <property type="protein sequence ID" value="OGD60459.1"/>
    <property type="molecule type" value="Genomic_DNA"/>
</dbReference>
<dbReference type="InterPro" id="IPR002934">
    <property type="entry name" value="Polymerase_NTP_transf_dom"/>
</dbReference>
<sequence>MMNTASLVKKLKPLNPEKIIIFGSYAKNKATSNSDIDILIIKQTKKKPVDRIAEVLPLIWGHIPNIEPQIFTPDEFSLAVKQNRFFITEEVLKYGKTIYEKTQ</sequence>